<sequence length="147" mass="15268">MVQFNILAGCLALFALSVNAGPCHPSATTAVASTSPSTTEPTAAATTSAAPETCTIQSPQYGSAGGEFEVFCETVTFGTSPIGNFVIGMTFSECLDHCDATSDCQGVNYVTAPLRYCTIWRSGGSSGEQKNVITARRILRPQFLGGV</sequence>
<proteinExistence type="predicted"/>
<dbReference type="OrthoDB" id="5099345at2759"/>
<evidence type="ECO:0000256" key="2">
    <source>
        <dbReference type="SAM" id="SignalP"/>
    </source>
</evidence>
<dbReference type="AlphaFoldDB" id="A0A9W8UE25"/>
<reference evidence="3" key="1">
    <citation type="submission" date="2022-10" db="EMBL/GenBank/DDBJ databases">
        <title>Fusarium specimens isolated from Avocado Roots.</title>
        <authorList>
            <person name="Stajich J."/>
            <person name="Roper C."/>
            <person name="Heimlech-Rivalta G."/>
        </authorList>
    </citation>
    <scope>NUCLEOTIDE SEQUENCE</scope>
    <source>
        <strain evidence="3">CF00143</strain>
    </source>
</reference>
<accession>A0A9W8UE25</accession>
<evidence type="ECO:0000256" key="1">
    <source>
        <dbReference type="SAM" id="MobiDB-lite"/>
    </source>
</evidence>
<name>A0A9W8UE25_9HYPO</name>
<dbReference type="Proteomes" id="UP001152130">
    <property type="component" value="Unassembled WGS sequence"/>
</dbReference>
<keyword evidence="4" id="KW-1185">Reference proteome</keyword>
<dbReference type="EMBL" id="JAPDHF010000004">
    <property type="protein sequence ID" value="KAJ4019635.1"/>
    <property type="molecule type" value="Genomic_DNA"/>
</dbReference>
<gene>
    <name evidence="3" type="ORF">NW766_003381</name>
</gene>
<comment type="caution">
    <text evidence="3">The sequence shown here is derived from an EMBL/GenBank/DDBJ whole genome shotgun (WGS) entry which is preliminary data.</text>
</comment>
<feature type="region of interest" description="Disordered" evidence="1">
    <location>
        <begin position="29"/>
        <end position="49"/>
    </location>
</feature>
<evidence type="ECO:0008006" key="5">
    <source>
        <dbReference type="Google" id="ProtNLM"/>
    </source>
</evidence>
<protein>
    <recommendedName>
        <fullName evidence="5">Apple domain-containing protein</fullName>
    </recommendedName>
</protein>
<evidence type="ECO:0000313" key="3">
    <source>
        <dbReference type="EMBL" id="KAJ4019635.1"/>
    </source>
</evidence>
<feature type="chain" id="PRO_5040867477" description="Apple domain-containing protein" evidence="2">
    <location>
        <begin position="21"/>
        <end position="147"/>
    </location>
</feature>
<feature type="signal peptide" evidence="2">
    <location>
        <begin position="1"/>
        <end position="20"/>
    </location>
</feature>
<organism evidence="3 4">
    <name type="scientific">Fusarium irregulare</name>
    <dbReference type="NCBI Taxonomy" id="2494466"/>
    <lineage>
        <taxon>Eukaryota</taxon>
        <taxon>Fungi</taxon>
        <taxon>Dikarya</taxon>
        <taxon>Ascomycota</taxon>
        <taxon>Pezizomycotina</taxon>
        <taxon>Sordariomycetes</taxon>
        <taxon>Hypocreomycetidae</taxon>
        <taxon>Hypocreales</taxon>
        <taxon>Nectriaceae</taxon>
        <taxon>Fusarium</taxon>
        <taxon>Fusarium incarnatum-equiseti species complex</taxon>
    </lineage>
</organism>
<evidence type="ECO:0000313" key="4">
    <source>
        <dbReference type="Proteomes" id="UP001152130"/>
    </source>
</evidence>
<keyword evidence="2" id="KW-0732">Signal</keyword>